<dbReference type="GO" id="GO:0004674">
    <property type="term" value="F:protein serine/threonine kinase activity"/>
    <property type="evidence" value="ECO:0007669"/>
    <property type="project" value="UniProtKB-KW"/>
</dbReference>
<name>A0AAD5ZMW9_9POAL</name>
<evidence type="ECO:0000256" key="5">
    <source>
        <dbReference type="ARBA" id="ARBA00022989"/>
    </source>
</evidence>
<dbReference type="PANTHER" id="PTHR27009">
    <property type="entry name" value="RUST RESISTANCE KINASE LR10-RELATED"/>
    <property type="match status" value="1"/>
</dbReference>
<protein>
    <submittedName>
        <fullName evidence="9">Uncharacterized protein</fullName>
    </submittedName>
</protein>
<keyword evidence="6" id="KW-0472">Membrane</keyword>
<keyword evidence="7" id="KW-0325">Glycoprotein</keyword>
<dbReference type="InterPro" id="IPR045874">
    <property type="entry name" value="LRK10/LRL21-25-like"/>
</dbReference>
<evidence type="ECO:0000256" key="3">
    <source>
        <dbReference type="ARBA" id="ARBA00022692"/>
    </source>
</evidence>
<accession>A0AAD5ZMW9</accession>
<gene>
    <name evidence="9" type="ORF">LUZ61_004555</name>
</gene>
<dbReference type="AlphaFoldDB" id="A0AAD5ZMW9"/>
<evidence type="ECO:0000256" key="1">
    <source>
        <dbReference type="ARBA" id="ARBA00004479"/>
    </source>
</evidence>
<keyword evidence="5" id="KW-1133">Transmembrane helix</keyword>
<keyword evidence="2" id="KW-0418">Kinase</keyword>
<evidence type="ECO:0000313" key="9">
    <source>
        <dbReference type="EMBL" id="KAJ3700850.1"/>
    </source>
</evidence>
<evidence type="ECO:0000256" key="8">
    <source>
        <dbReference type="SAM" id="MobiDB-lite"/>
    </source>
</evidence>
<feature type="region of interest" description="Disordered" evidence="8">
    <location>
        <begin position="90"/>
        <end position="111"/>
    </location>
</feature>
<dbReference type="EMBL" id="JAMRDG010000001">
    <property type="protein sequence ID" value="KAJ3700850.1"/>
    <property type="molecule type" value="Genomic_DNA"/>
</dbReference>
<organism evidence="9 10">
    <name type="scientific">Rhynchospora tenuis</name>
    <dbReference type="NCBI Taxonomy" id="198213"/>
    <lineage>
        <taxon>Eukaryota</taxon>
        <taxon>Viridiplantae</taxon>
        <taxon>Streptophyta</taxon>
        <taxon>Embryophyta</taxon>
        <taxon>Tracheophyta</taxon>
        <taxon>Spermatophyta</taxon>
        <taxon>Magnoliopsida</taxon>
        <taxon>Liliopsida</taxon>
        <taxon>Poales</taxon>
        <taxon>Cyperaceae</taxon>
        <taxon>Cyperoideae</taxon>
        <taxon>Rhynchosporeae</taxon>
        <taxon>Rhynchospora</taxon>
    </lineage>
</organism>
<feature type="compositionally biased region" description="Polar residues" evidence="8">
    <location>
        <begin position="96"/>
        <end position="111"/>
    </location>
</feature>
<keyword evidence="10" id="KW-1185">Reference proteome</keyword>
<keyword evidence="4" id="KW-0732">Signal</keyword>
<keyword evidence="2" id="KW-0723">Serine/threonine-protein kinase</keyword>
<sequence length="111" mass="12359">MMVLEIVGGRKNANPIVESSSKDYFPHWIYECVAQGSDIQTWDVTVETKGIVRKMAIVGLWCIQILPENRPSMSVVVEMLEKSLDELEMPPKPVLSSPQHSMILSLNSSSG</sequence>
<keyword evidence="3" id="KW-0812">Transmembrane</keyword>
<dbReference type="Gene3D" id="1.10.510.10">
    <property type="entry name" value="Transferase(Phosphotransferase) domain 1"/>
    <property type="match status" value="1"/>
</dbReference>
<evidence type="ECO:0000256" key="6">
    <source>
        <dbReference type="ARBA" id="ARBA00023136"/>
    </source>
</evidence>
<comment type="caution">
    <text evidence="9">The sequence shown here is derived from an EMBL/GenBank/DDBJ whole genome shotgun (WGS) entry which is preliminary data.</text>
</comment>
<proteinExistence type="predicted"/>
<evidence type="ECO:0000313" key="10">
    <source>
        <dbReference type="Proteomes" id="UP001210211"/>
    </source>
</evidence>
<dbReference type="GO" id="GO:0016020">
    <property type="term" value="C:membrane"/>
    <property type="evidence" value="ECO:0007669"/>
    <property type="project" value="UniProtKB-SubCell"/>
</dbReference>
<keyword evidence="2" id="KW-0808">Transferase</keyword>
<evidence type="ECO:0000256" key="4">
    <source>
        <dbReference type="ARBA" id="ARBA00022729"/>
    </source>
</evidence>
<comment type="subcellular location">
    <subcellularLocation>
        <location evidence="1">Membrane</location>
        <topology evidence="1">Single-pass type I membrane protein</topology>
    </subcellularLocation>
</comment>
<evidence type="ECO:0000256" key="2">
    <source>
        <dbReference type="ARBA" id="ARBA00022527"/>
    </source>
</evidence>
<evidence type="ECO:0000256" key="7">
    <source>
        <dbReference type="ARBA" id="ARBA00023180"/>
    </source>
</evidence>
<reference evidence="9 10" key="1">
    <citation type="journal article" date="2022" name="Cell">
        <title>Repeat-based holocentromeres influence genome architecture and karyotype evolution.</title>
        <authorList>
            <person name="Hofstatter P.G."/>
            <person name="Thangavel G."/>
            <person name="Lux T."/>
            <person name="Neumann P."/>
            <person name="Vondrak T."/>
            <person name="Novak P."/>
            <person name="Zhang M."/>
            <person name="Costa L."/>
            <person name="Castellani M."/>
            <person name="Scott A."/>
            <person name="Toegelov H."/>
            <person name="Fuchs J."/>
            <person name="Mata-Sucre Y."/>
            <person name="Dias Y."/>
            <person name="Vanzela A.L.L."/>
            <person name="Huettel B."/>
            <person name="Almeida C.C.S."/>
            <person name="Simkova H."/>
            <person name="Souza G."/>
            <person name="Pedrosa-Harand A."/>
            <person name="Macas J."/>
            <person name="Mayer K.F.X."/>
            <person name="Houben A."/>
            <person name="Marques A."/>
        </authorList>
    </citation>
    <scope>NUCLEOTIDE SEQUENCE [LARGE SCALE GENOMIC DNA]</scope>
    <source>
        <strain evidence="9">RhyTen1mFocal</strain>
    </source>
</reference>
<dbReference type="Proteomes" id="UP001210211">
    <property type="component" value="Unassembled WGS sequence"/>
</dbReference>